<evidence type="ECO:0000256" key="1">
    <source>
        <dbReference type="SAM" id="Phobius"/>
    </source>
</evidence>
<reference evidence="2 3" key="1">
    <citation type="journal article" date="2005" name="Genome Res.">
        <title>Comparative and functional genomic analyses of the pathogenicity of phytopathogen Xanthomonas campestris pv. campestris.</title>
        <authorList>
            <person name="Qian W."/>
            <person name="Jia Y."/>
            <person name="Ren S.X."/>
            <person name="He Y.Q."/>
            <person name="Feng J.X."/>
            <person name="Lu L.F."/>
            <person name="Sun Q."/>
            <person name="Ying G."/>
            <person name="Tang D.J."/>
            <person name="Tang H."/>
            <person name="Wu W."/>
            <person name="Hao P."/>
            <person name="Wang L."/>
            <person name="Jiang B.L."/>
            <person name="Zeng S."/>
            <person name="Gu W.Y."/>
            <person name="Lu G."/>
            <person name="Rong L."/>
            <person name="Tian Y."/>
            <person name="Yao Z."/>
            <person name="Fu G."/>
            <person name="Chen B."/>
            <person name="Fang R."/>
            <person name="Qiang B."/>
            <person name="Chen Z."/>
            <person name="Zhao G.P."/>
            <person name="Tang J.L."/>
            <person name="He C."/>
        </authorList>
    </citation>
    <scope>NUCLEOTIDE SEQUENCE [LARGE SCALE GENOMIC DNA]</scope>
    <source>
        <strain evidence="2 3">8004</strain>
    </source>
</reference>
<feature type="transmembrane region" description="Helical" evidence="1">
    <location>
        <begin position="131"/>
        <end position="151"/>
    </location>
</feature>
<dbReference type="Proteomes" id="UP000000420">
    <property type="component" value="Chromosome"/>
</dbReference>
<keyword evidence="1" id="KW-0472">Membrane</keyword>
<dbReference type="KEGG" id="xcb:XC_0561"/>
<keyword evidence="1" id="KW-1133">Transmembrane helix</keyword>
<evidence type="ECO:0008006" key="4">
    <source>
        <dbReference type="Google" id="ProtNLM"/>
    </source>
</evidence>
<gene>
    <name evidence="2" type="ordered locus">XC_0561</name>
</gene>
<name>A0A0H2X3N9_XANC8</name>
<keyword evidence="1" id="KW-0812">Transmembrane</keyword>
<dbReference type="EMBL" id="CP000050">
    <property type="protein sequence ID" value="AAY47642.1"/>
    <property type="molecule type" value="Genomic_DNA"/>
</dbReference>
<dbReference type="HOGENOM" id="CLU_144870_0_1_6"/>
<dbReference type="Pfam" id="PF11804">
    <property type="entry name" value="DUF3325"/>
    <property type="match status" value="1"/>
</dbReference>
<dbReference type="AlphaFoldDB" id="A0A0H2X3N9"/>
<feature type="transmembrane region" description="Helical" evidence="1">
    <location>
        <begin position="104"/>
        <end position="124"/>
    </location>
</feature>
<proteinExistence type="predicted"/>
<feature type="transmembrane region" description="Helical" evidence="1">
    <location>
        <begin position="79"/>
        <end position="98"/>
    </location>
</feature>
<sequence>MDVPCAQCVADVAVDAHRAGRAGRHRLGAAGQCMAGMIASLTALALCHAGMMAICVAMHRHYEQLTGQRTAPRAQRWQLRVLGACLLLSALGVCVRAWGGSAGAVLWLGMASAGALWVALGLAYAPRRNAWVAVTVGCLGGVAAAGAVLGLG</sequence>
<evidence type="ECO:0000313" key="3">
    <source>
        <dbReference type="Proteomes" id="UP000000420"/>
    </source>
</evidence>
<feature type="transmembrane region" description="Helical" evidence="1">
    <location>
        <begin position="34"/>
        <end position="58"/>
    </location>
</feature>
<dbReference type="InterPro" id="IPR021762">
    <property type="entry name" value="DUF3325"/>
</dbReference>
<accession>A0A0H2X3N9</accession>
<protein>
    <recommendedName>
        <fullName evidence="4">DUF3325 domain-containing protein</fullName>
    </recommendedName>
</protein>
<organism evidence="2 3">
    <name type="scientific">Xanthomonas campestris pv. campestris (strain 8004)</name>
    <dbReference type="NCBI Taxonomy" id="314565"/>
    <lineage>
        <taxon>Bacteria</taxon>
        <taxon>Pseudomonadati</taxon>
        <taxon>Pseudomonadota</taxon>
        <taxon>Gammaproteobacteria</taxon>
        <taxon>Lysobacterales</taxon>
        <taxon>Lysobacteraceae</taxon>
        <taxon>Xanthomonas</taxon>
    </lineage>
</organism>
<evidence type="ECO:0000313" key="2">
    <source>
        <dbReference type="EMBL" id="AAY47642.1"/>
    </source>
</evidence>